<feature type="coiled-coil region" evidence="1">
    <location>
        <begin position="245"/>
        <end position="295"/>
    </location>
</feature>
<gene>
    <name evidence="3" type="ORF">PSON_ATCC_30995.1.T1010115</name>
</gene>
<keyword evidence="4" id="KW-1185">Reference proteome</keyword>
<evidence type="ECO:0000313" key="3">
    <source>
        <dbReference type="EMBL" id="CAD8112662.1"/>
    </source>
</evidence>
<accession>A0A8S1QAG7</accession>
<proteinExistence type="predicted"/>
<organism evidence="3 4">
    <name type="scientific">Paramecium sonneborni</name>
    <dbReference type="NCBI Taxonomy" id="65129"/>
    <lineage>
        <taxon>Eukaryota</taxon>
        <taxon>Sar</taxon>
        <taxon>Alveolata</taxon>
        <taxon>Ciliophora</taxon>
        <taxon>Intramacronucleata</taxon>
        <taxon>Oligohymenophorea</taxon>
        <taxon>Peniculida</taxon>
        <taxon>Parameciidae</taxon>
        <taxon>Paramecium</taxon>
    </lineage>
</organism>
<sequence>MNPKVQVGISQNIKEVNVKRMFKNYIITEKHAKARRVAQELEIDEQTACPCCGYSIERIDLQYDCDTIEMKFLGSGFPLFYIQILVIERNVLFSYKIQWVIIVIIKQNYKKQRMKISNIIYKIIQISKQKIIQIIIINTKKRIQFVVDRCGILQVQQMFMIDKIQKVVLANMFSFLFFRKAQRSIVIEVDESQLTPTDYTICVKNIPKLNEDYQEVLKNIFQNYAADGRELKVTKIVLVYNLDEVIDLEESLKELVREKQEYLIENGMNFTDFKVKQLDEKLESLEHKIHQVEHELFINRDKFAGIAFISFQLKK</sequence>
<evidence type="ECO:0000313" key="4">
    <source>
        <dbReference type="Proteomes" id="UP000692954"/>
    </source>
</evidence>
<keyword evidence="1" id="KW-0175">Coiled coil</keyword>
<dbReference type="OrthoDB" id="287720at2759"/>
<comment type="caution">
    <text evidence="3">The sequence shown here is derived from an EMBL/GenBank/DDBJ whole genome shotgun (WGS) entry which is preliminary data.</text>
</comment>
<evidence type="ECO:0000256" key="1">
    <source>
        <dbReference type="SAM" id="Coils"/>
    </source>
</evidence>
<evidence type="ECO:0000259" key="2">
    <source>
        <dbReference type="Pfam" id="PF14703"/>
    </source>
</evidence>
<feature type="domain" description="CSC1/OSCA1-like cytosolic" evidence="2">
    <location>
        <begin position="198"/>
        <end position="312"/>
    </location>
</feature>
<dbReference type="InterPro" id="IPR027815">
    <property type="entry name" value="CSC1/OSCA1-like_cyt"/>
</dbReference>
<dbReference type="Proteomes" id="UP000692954">
    <property type="component" value="Unassembled WGS sequence"/>
</dbReference>
<reference evidence="3" key="1">
    <citation type="submission" date="2021-01" db="EMBL/GenBank/DDBJ databases">
        <authorList>
            <consortium name="Genoscope - CEA"/>
            <person name="William W."/>
        </authorList>
    </citation>
    <scope>NUCLEOTIDE SEQUENCE</scope>
</reference>
<dbReference type="AlphaFoldDB" id="A0A8S1QAG7"/>
<protein>
    <recommendedName>
        <fullName evidence="2">CSC1/OSCA1-like cytosolic domain-containing protein</fullName>
    </recommendedName>
</protein>
<name>A0A8S1QAG7_9CILI</name>
<dbReference type="Pfam" id="PF14703">
    <property type="entry name" value="PHM7_cyt"/>
    <property type="match status" value="1"/>
</dbReference>
<dbReference type="EMBL" id="CAJJDN010000101">
    <property type="protein sequence ID" value="CAD8112662.1"/>
    <property type="molecule type" value="Genomic_DNA"/>
</dbReference>